<dbReference type="InterPro" id="IPR009218">
    <property type="entry name" value="HD_phosphohydro"/>
</dbReference>
<dbReference type="OrthoDB" id="9808993at2"/>
<dbReference type="EMBL" id="ABOX02000001">
    <property type="protein sequence ID" value="EEF63208.1"/>
    <property type="molecule type" value="Genomic_DNA"/>
</dbReference>
<comment type="caution">
    <text evidence="1">The sequence shown here is derived from an EMBL/GenBank/DDBJ whole genome shotgun (WGS) entry which is preliminary data.</text>
</comment>
<dbReference type="AlphaFoldDB" id="B9X9R0"/>
<gene>
    <name evidence="1" type="ORF">Cflav_PD5843</name>
</gene>
<proteinExistence type="predicted"/>
<organism evidence="1 2">
    <name type="scientific">Pedosphaera parvula (strain Ellin514)</name>
    <dbReference type="NCBI Taxonomy" id="320771"/>
    <lineage>
        <taxon>Bacteria</taxon>
        <taxon>Pseudomonadati</taxon>
        <taxon>Verrucomicrobiota</taxon>
        <taxon>Pedosphaerae</taxon>
        <taxon>Pedosphaerales</taxon>
        <taxon>Pedosphaeraceae</taxon>
        <taxon>Pedosphaera</taxon>
    </lineage>
</organism>
<dbReference type="SUPFAM" id="SSF109604">
    <property type="entry name" value="HD-domain/PDEase-like"/>
    <property type="match status" value="1"/>
</dbReference>
<protein>
    <recommendedName>
        <fullName evidence="3">N-methyl-D-aspartate receptor NMDAR2C subunit</fullName>
    </recommendedName>
</protein>
<reference evidence="1 2" key="1">
    <citation type="journal article" date="2011" name="J. Bacteriol.">
        <title>Genome sequence of 'Pedosphaera parvula' Ellin514, an aerobic Verrucomicrobial isolate from pasture soil.</title>
        <authorList>
            <person name="Kant R."/>
            <person name="van Passel M.W."/>
            <person name="Sangwan P."/>
            <person name="Palva A."/>
            <person name="Lucas S."/>
            <person name="Copeland A."/>
            <person name="Lapidus A."/>
            <person name="Glavina Del Rio T."/>
            <person name="Dalin E."/>
            <person name="Tice H."/>
            <person name="Bruce D."/>
            <person name="Goodwin L."/>
            <person name="Pitluck S."/>
            <person name="Chertkov O."/>
            <person name="Larimer F.W."/>
            <person name="Land M.L."/>
            <person name="Hauser L."/>
            <person name="Brettin T.S."/>
            <person name="Detter J.C."/>
            <person name="Han S."/>
            <person name="de Vos W.M."/>
            <person name="Janssen P.H."/>
            <person name="Smidt H."/>
        </authorList>
    </citation>
    <scope>NUCLEOTIDE SEQUENCE [LARGE SCALE GENOMIC DNA]</scope>
    <source>
        <strain evidence="1 2">Ellin514</strain>
    </source>
</reference>
<dbReference type="RefSeq" id="WP_007412515.1">
    <property type="nucleotide sequence ID" value="NZ_ABOX02000001.1"/>
</dbReference>
<dbReference type="PIRSF" id="PIRSF035170">
    <property type="entry name" value="HD_phosphohydro"/>
    <property type="match status" value="1"/>
</dbReference>
<accession>B9X9R0</accession>
<dbReference type="Proteomes" id="UP000003688">
    <property type="component" value="Unassembled WGS sequence"/>
</dbReference>
<keyword evidence="2" id="KW-1185">Reference proteome</keyword>
<dbReference type="Gene3D" id="1.10.3210.10">
    <property type="entry name" value="Hypothetical protein af1432"/>
    <property type="match status" value="1"/>
</dbReference>
<evidence type="ECO:0000313" key="2">
    <source>
        <dbReference type="Proteomes" id="UP000003688"/>
    </source>
</evidence>
<dbReference type="STRING" id="320771.Cflav_PD5843"/>
<sequence length="210" mass="24003">MANPSQSRWSELWQRLGGQGDGSVIYEDLFKRYHEPHRAYHNFAHIEQCLLEFGSLRSLASNPDAIELAIWFHDAVYDTHAKDNEELSAELAVDVMQSAAIPASLIQTVSNLILATKHAAMPADPDAALFVDVDLSILGQSAEKFDEYEFQIRQEYNWVESKAFIEGRSRILEIFVKRPRIYSTECFHQKYENQARENLARSIARLKTGV</sequence>
<evidence type="ECO:0000313" key="1">
    <source>
        <dbReference type="EMBL" id="EEF63208.1"/>
    </source>
</evidence>
<evidence type="ECO:0008006" key="3">
    <source>
        <dbReference type="Google" id="ProtNLM"/>
    </source>
</evidence>
<dbReference type="PANTHER" id="PTHR21174">
    <property type="match status" value="1"/>
</dbReference>
<dbReference type="PANTHER" id="PTHR21174:SF0">
    <property type="entry name" value="HD PHOSPHOHYDROLASE FAMILY PROTEIN-RELATED"/>
    <property type="match status" value="1"/>
</dbReference>
<name>B9X9R0_PEDPL</name>